<name>A0A1I3A752_9FIRM</name>
<keyword evidence="3" id="KW-1185">Reference proteome</keyword>
<organism evidence="2 3">
    <name type="scientific">Tindallia magadiensis</name>
    <dbReference type="NCBI Taxonomy" id="69895"/>
    <lineage>
        <taxon>Bacteria</taxon>
        <taxon>Bacillati</taxon>
        <taxon>Bacillota</taxon>
        <taxon>Clostridia</taxon>
        <taxon>Peptostreptococcales</taxon>
        <taxon>Tindalliaceae</taxon>
        <taxon>Tindallia</taxon>
    </lineage>
</organism>
<proteinExistence type="predicted"/>
<dbReference type="Gene3D" id="3.20.20.140">
    <property type="entry name" value="Metal-dependent hydrolases"/>
    <property type="match status" value="1"/>
</dbReference>
<dbReference type="CDD" id="cd07432">
    <property type="entry name" value="PHP_HisPPase"/>
    <property type="match status" value="1"/>
</dbReference>
<dbReference type="STRING" id="69895.SAMN05192551_10133"/>
<reference evidence="3" key="1">
    <citation type="submission" date="2016-10" db="EMBL/GenBank/DDBJ databases">
        <authorList>
            <person name="Varghese N."/>
            <person name="Submissions S."/>
        </authorList>
    </citation>
    <scope>NUCLEOTIDE SEQUENCE [LARGE SCALE GENOMIC DNA]</scope>
    <source>
        <strain evidence="3">Z-7934</strain>
    </source>
</reference>
<dbReference type="SUPFAM" id="SSF89550">
    <property type="entry name" value="PHP domain-like"/>
    <property type="match status" value="1"/>
</dbReference>
<evidence type="ECO:0000313" key="2">
    <source>
        <dbReference type="EMBL" id="SFH45740.1"/>
    </source>
</evidence>
<accession>A0A1I3A752</accession>
<dbReference type="Proteomes" id="UP000199287">
    <property type="component" value="Unassembled WGS sequence"/>
</dbReference>
<evidence type="ECO:0000313" key="3">
    <source>
        <dbReference type="Proteomes" id="UP000199287"/>
    </source>
</evidence>
<gene>
    <name evidence="2" type="ORF">SAMN05192551_10133</name>
</gene>
<protein>
    <recommendedName>
        <fullName evidence="1">Polymerase/histidinol phosphatase N-terminal domain-containing protein</fullName>
    </recommendedName>
</protein>
<dbReference type="Pfam" id="PF02811">
    <property type="entry name" value="PHP"/>
    <property type="match status" value="1"/>
</dbReference>
<dbReference type="PANTHER" id="PTHR42924">
    <property type="entry name" value="EXONUCLEASE"/>
    <property type="match status" value="1"/>
</dbReference>
<dbReference type="GO" id="GO:0004534">
    <property type="term" value="F:5'-3' RNA exonuclease activity"/>
    <property type="evidence" value="ECO:0007669"/>
    <property type="project" value="TreeGrafter"/>
</dbReference>
<dbReference type="InterPro" id="IPR016195">
    <property type="entry name" value="Pol/histidinol_Pase-like"/>
</dbReference>
<dbReference type="RefSeq" id="WP_093368502.1">
    <property type="nucleotide sequence ID" value="NZ_FOQA01000001.1"/>
</dbReference>
<dbReference type="InterPro" id="IPR004013">
    <property type="entry name" value="PHP_dom"/>
</dbReference>
<dbReference type="SMART" id="SM00481">
    <property type="entry name" value="POLIIIAc"/>
    <property type="match status" value="1"/>
</dbReference>
<feature type="domain" description="Polymerase/histidinol phosphatase N-terminal" evidence="1">
    <location>
        <begin position="6"/>
        <end position="74"/>
    </location>
</feature>
<dbReference type="EMBL" id="FOQA01000001">
    <property type="protein sequence ID" value="SFH45740.1"/>
    <property type="molecule type" value="Genomic_DNA"/>
</dbReference>
<dbReference type="InterPro" id="IPR052018">
    <property type="entry name" value="PHP_domain"/>
</dbReference>
<dbReference type="GO" id="GO:0035312">
    <property type="term" value="F:5'-3' DNA exonuclease activity"/>
    <property type="evidence" value="ECO:0007669"/>
    <property type="project" value="TreeGrafter"/>
</dbReference>
<dbReference type="InterPro" id="IPR003141">
    <property type="entry name" value="Pol/His_phosphatase_N"/>
</dbReference>
<dbReference type="PANTHER" id="PTHR42924:SF3">
    <property type="entry name" value="POLYMERASE_HISTIDINOL PHOSPHATASE N-TERMINAL DOMAIN-CONTAINING PROTEIN"/>
    <property type="match status" value="1"/>
</dbReference>
<sequence>MDTYAIDLHIHTALSPCGSEEMTPNNIINMSRLKALDVIAITDHNAIANVKPCMEVALHSNITVIPAIEITTEEEVHLLAYFSTYEELEAFFCELKKKQRNLENRPEIFGNQMIFNSKDVMIGEEKTLLMNAIQISFDDAVILINHFNGAAVPAHINRSSFSVTSSLGFLPQDLPIYCIELYEGNHIEDFLLNNPKYKKYKHVISSDAHCLTEILERIFFMELINNTSKEVVNWLKTK</sequence>
<dbReference type="OrthoDB" id="9791620at2"/>
<evidence type="ECO:0000259" key="1">
    <source>
        <dbReference type="SMART" id="SM00481"/>
    </source>
</evidence>
<dbReference type="AlphaFoldDB" id="A0A1I3A752"/>